<dbReference type="AlphaFoldDB" id="E6TQM3"/>
<keyword evidence="1" id="KW-0812">Transmembrane</keyword>
<proteinExistence type="predicted"/>
<evidence type="ECO:0008006" key="4">
    <source>
        <dbReference type="Google" id="ProtNLM"/>
    </source>
</evidence>
<reference evidence="2 3" key="1">
    <citation type="submission" date="2010-12" db="EMBL/GenBank/DDBJ databases">
        <title>Complete sequence of Bacillus cellulosilyticus DSM 2522.</title>
        <authorList>
            <consortium name="US DOE Joint Genome Institute"/>
            <person name="Lucas S."/>
            <person name="Copeland A."/>
            <person name="Lapidus A."/>
            <person name="Cheng J.-F."/>
            <person name="Bruce D."/>
            <person name="Goodwin L."/>
            <person name="Pitluck S."/>
            <person name="Chertkov O."/>
            <person name="Detter J.C."/>
            <person name="Han C."/>
            <person name="Tapia R."/>
            <person name="Land M."/>
            <person name="Hauser L."/>
            <person name="Jeffries C."/>
            <person name="Kyrpides N."/>
            <person name="Ivanova N."/>
            <person name="Mikhailova N."/>
            <person name="Brumm P."/>
            <person name="Mead D."/>
            <person name="Woyke T."/>
        </authorList>
    </citation>
    <scope>NUCLEOTIDE SEQUENCE [LARGE SCALE GENOMIC DNA]</scope>
    <source>
        <strain evidence="3">ATCC 21833 / DSM 2522 / FERM P-1141 / JCM 9156 / N-4</strain>
    </source>
</reference>
<dbReference type="OrthoDB" id="2965820at2"/>
<dbReference type="HOGENOM" id="CLU_1472389_0_0_9"/>
<accession>E6TQM3</accession>
<name>E6TQM3_EVAC2</name>
<dbReference type="RefSeq" id="WP_013488869.1">
    <property type="nucleotide sequence ID" value="NC_014829.1"/>
</dbReference>
<evidence type="ECO:0000256" key="1">
    <source>
        <dbReference type="SAM" id="Phobius"/>
    </source>
</evidence>
<gene>
    <name evidence="2" type="ordered locus">Bcell_2274</name>
</gene>
<sequence>MSAKKQLNYIQYIMRLLKHPDDIITEEYKGFRKFGMVNIVIMAILLFLHSIIQEFSINNIETIYDVHLYQSVVFAISYIIPLITILLFMNWVATKMIDKQSIAYYVEKMGAVTFFPSLLLSISIIFYFYHDTIFSLMSSLAFTFIYIGVFVVSYLFSARFHFKISMIFVVLFYLFSKFIYYIL</sequence>
<keyword evidence="1" id="KW-1133">Transmembrane helix</keyword>
<keyword evidence="1" id="KW-0472">Membrane</keyword>
<dbReference type="KEGG" id="bco:Bcell_2274"/>
<evidence type="ECO:0000313" key="2">
    <source>
        <dbReference type="EMBL" id="ADU30534.1"/>
    </source>
</evidence>
<protein>
    <recommendedName>
        <fullName evidence="4">Yip1 domain-containing protein</fullName>
    </recommendedName>
</protein>
<dbReference type="EMBL" id="CP002394">
    <property type="protein sequence ID" value="ADU30534.1"/>
    <property type="molecule type" value="Genomic_DNA"/>
</dbReference>
<feature type="transmembrane region" description="Helical" evidence="1">
    <location>
        <begin position="34"/>
        <end position="52"/>
    </location>
</feature>
<feature type="transmembrane region" description="Helical" evidence="1">
    <location>
        <begin position="105"/>
        <end position="129"/>
    </location>
</feature>
<feature type="transmembrane region" description="Helical" evidence="1">
    <location>
        <begin position="164"/>
        <end position="182"/>
    </location>
</feature>
<evidence type="ECO:0000313" key="3">
    <source>
        <dbReference type="Proteomes" id="UP000001401"/>
    </source>
</evidence>
<dbReference type="Proteomes" id="UP000001401">
    <property type="component" value="Chromosome"/>
</dbReference>
<dbReference type="eggNOG" id="ENOG50338Z4">
    <property type="taxonomic scope" value="Bacteria"/>
</dbReference>
<organism evidence="2 3">
    <name type="scientific">Evansella cellulosilytica (strain ATCC 21833 / DSM 2522 / FERM P-1141 / JCM 9156 / N-4)</name>
    <name type="common">Bacillus cellulosilyticus</name>
    <dbReference type="NCBI Taxonomy" id="649639"/>
    <lineage>
        <taxon>Bacteria</taxon>
        <taxon>Bacillati</taxon>
        <taxon>Bacillota</taxon>
        <taxon>Bacilli</taxon>
        <taxon>Bacillales</taxon>
        <taxon>Bacillaceae</taxon>
        <taxon>Evansella</taxon>
    </lineage>
</organism>
<feature type="transmembrane region" description="Helical" evidence="1">
    <location>
        <begin position="72"/>
        <end position="93"/>
    </location>
</feature>
<keyword evidence="3" id="KW-1185">Reference proteome</keyword>
<feature type="transmembrane region" description="Helical" evidence="1">
    <location>
        <begin position="135"/>
        <end position="157"/>
    </location>
</feature>